<keyword evidence="2" id="KW-1185">Reference proteome</keyword>
<gene>
    <name evidence="1" type="ORF">QW060_06265</name>
</gene>
<proteinExistence type="predicted"/>
<protein>
    <recommendedName>
        <fullName evidence="3">Carboxypeptidase-like regulatory domain-containing protein</fullName>
    </recommendedName>
</protein>
<evidence type="ECO:0008006" key="3">
    <source>
        <dbReference type="Google" id="ProtNLM"/>
    </source>
</evidence>
<dbReference type="Proteomes" id="UP001242368">
    <property type="component" value="Unassembled WGS sequence"/>
</dbReference>
<dbReference type="RefSeq" id="WP_290362789.1">
    <property type="nucleotide sequence ID" value="NZ_JAUFQU010000001.1"/>
</dbReference>
<dbReference type="EMBL" id="JAUFQU010000001">
    <property type="protein sequence ID" value="MDN3706734.1"/>
    <property type="molecule type" value="Genomic_DNA"/>
</dbReference>
<evidence type="ECO:0000313" key="1">
    <source>
        <dbReference type="EMBL" id="MDN3706734.1"/>
    </source>
</evidence>
<dbReference type="SUPFAM" id="SSF49464">
    <property type="entry name" value="Carboxypeptidase regulatory domain-like"/>
    <property type="match status" value="1"/>
</dbReference>
<reference evidence="2" key="1">
    <citation type="journal article" date="2019" name="Int. J. Syst. Evol. Microbiol.">
        <title>The Global Catalogue of Microorganisms (GCM) 10K type strain sequencing project: providing services to taxonomists for standard genome sequencing and annotation.</title>
        <authorList>
            <consortium name="The Broad Institute Genomics Platform"/>
            <consortium name="The Broad Institute Genome Sequencing Center for Infectious Disease"/>
            <person name="Wu L."/>
            <person name="Ma J."/>
        </authorList>
    </citation>
    <scope>NUCLEOTIDE SEQUENCE [LARGE SCALE GENOMIC DNA]</scope>
    <source>
        <strain evidence="2">CECT 7184</strain>
    </source>
</reference>
<name>A0ABT8CUG0_9FLAO</name>
<organism evidence="1 2">
    <name type="scientific">Paenimyroides ceti</name>
    <dbReference type="NCBI Taxonomy" id="395087"/>
    <lineage>
        <taxon>Bacteria</taxon>
        <taxon>Pseudomonadati</taxon>
        <taxon>Bacteroidota</taxon>
        <taxon>Flavobacteriia</taxon>
        <taxon>Flavobacteriales</taxon>
        <taxon>Flavobacteriaceae</taxon>
        <taxon>Paenimyroides</taxon>
    </lineage>
</organism>
<accession>A0ABT8CUG0</accession>
<comment type="caution">
    <text evidence="1">The sequence shown here is derived from an EMBL/GenBank/DDBJ whole genome shotgun (WGS) entry which is preliminary data.</text>
</comment>
<sequence length="239" mass="27410">MRYFTVFLFLILSTTLLAQEKHLLKGVVINELTLENEPNISIINLNTLKVAKTNNEGVFQIEGALNDTLHFSAEGFRALKLRVTNDWIKDNTIKVYIKDGSTVLDEMIINSVQLTGYLQVDTKLLALADYPYTRSFDVAGVSPYYNNGFNPINGIYNLVKRKSKTNMQIRQIKEETALIEIMKSKYDRETVSALLNISKEEIVQILQRCNQSERFIYTASDYQIFNAVNECFQINTIKN</sequence>
<evidence type="ECO:0000313" key="2">
    <source>
        <dbReference type="Proteomes" id="UP001242368"/>
    </source>
</evidence>
<dbReference type="InterPro" id="IPR008969">
    <property type="entry name" value="CarboxyPept-like_regulatory"/>
</dbReference>